<reference evidence="2" key="2">
    <citation type="submission" date="2023-06" db="EMBL/GenBank/DDBJ databases">
        <authorList>
            <consortium name="Lawrence Berkeley National Laboratory"/>
            <person name="Haridas S."/>
            <person name="Hensen N."/>
            <person name="Bonometti L."/>
            <person name="Westerberg I."/>
            <person name="Brannstrom I.O."/>
            <person name="Guillou S."/>
            <person name="Cros-Aarteil S."/>
            <person name="Calhoun S."/>
            <person name="Kuo A."/>
            <person name="Mondo S."/>
            <person name="Pangilinan J."/>
            <person name="Riley R."/>
            <person name="Labutti K."/>
            <person name="Andreopoulos B."/>
            <person name="Lipzen A."/>
            <person name="Chen C."/>
            <person name="Yanf M."/>
            <person name="Daum C."/>
            <person name="Ng V."/>
            <person name="Clum A."/>
            <person name="Steindorff A."/>
            <person name="Ohm R."/>
            <person name="Martin F."/>
            <person name="Silar P."/>
            <person name="Natvig D."/>
            <person name="Lalanne C."/>
            <person name="Gautier V."/>
            <person name="Ament-Velasquez S.L."/>
            <person name="Kruys A."/>
            <person name="Hutchinson M.I."/>
            <person name="Powell A.J."/>
            <person name="Barry K."/>
            <person name="Miller A.N."/>
            <person name="Grigoriev I.V."/>
            <person name="Debuchy R."/>
            <person name="Gladieux P."/>
            <person name="Thoren M.H."/>
            <person name="Johannesson H."/>
        </authorList>
    </citation>
    <scope>NUCLEOTIDE SEQUENCE</scope>
    <source>
        <strain evidence="2">CBS 314.62</strain>
    </source>
</reference>
<evidence type="ECO:0000259" key="1">
    <source>
        <dbReference type="Pfam" id="PF00383"/>
    </source>
</evidence>
<keyword evidence="3" id="KW-1185">Reference proteome</keyword>
<sequence length="220" mass="24042">MANVNSTTTLLSTILRVTEEKIVPLTSAGVSSGSKLFGAAILSRATLEPLTVATNNERASPLLHGEINCIQQFFSSSSPAADAARPATKDCVFFATHEPCSLCLSGITWAGFNEFYYLFTYEDSRDLFAIPYDIDILEQVFRVPGPADTPASLAARPLYNRKNKFFTAKSLVDLLDEVADETERAHWAAEIERVKALYSGLSETYQEGKKAGAESASVWK</sequence>
<gene>
    <name evidence="2" type="ORF">B0T22DRAFT_281633</name>
</gene>
<dbReference type="EMBL" id="JAULSO010000005">
    <property type="protein sequence ID" value="KAK3682350.1"/>
    <property type="molecule type" value="Genomic_DNA"/>
</dbReference>
<dbReference type="Pfam" id="PF00383">
    <property type="entry name" value="dCMP_cyt_deam_1"/>
    <property type="match status" value="1"/>
</dbReference>
<dbReference type="Proteomes" id="UP001270362">
    <property type="component" value="Unassembled WGS sequence"/>
</dbReference>
<protein>
    <submittedName>
        <fullName evidence="2">Cytidine deaminase-like protein</fullName>
    </submittedName>
</protein>
<accession>A0AAE1C833</accession>
<dbReference type="InterPro" id="IPR002125">
    <property type="entry name" value="CMP_dCMP_dom"/>
</dbReference>
<evidence type="ECO:0000313" key="3">
    <source>
        <dbReference type="Proteomes" id="UP001270362"/>
    </source>
</evidence>
<dbReference type="GO" id="GO:0003824">
    <property type="term" value="F:catalytic activity"/>
    <property type="evidence" value="ECO:0007669"/>
    <property type="project" value="InterPro"/>
</dbReference>
<evidence type="ECO:0000313" key="2">
    <source>
        <dbReference type="EMBL" id="KAK3682350.1"/>
    </source>
</evidence>
<dbReference type="InterPro" id="IPR016193">
    <property type="entry name" value="Cytidine_deaminase-like"/>
</dbReference>
<dbReference type="AlphaFoldDB" id="A0AAE1C833"/>
<feature type="domain" description="CMP/dCMP-type deaminase" evidence="1">
    <location>
        <begin position="36"/>
        <end position="118"/>
    </location>
</feature>
<dbReference type="GO" id="GO:0006139">
    <property type="term" value="P:nucleobase-containing compound metabolic process"/>
    <property type="evidence" value="ECO:0007669"/>
    <property type="project" value="UniProtKB-ARBA"/>
</dbReference>
<dbReference type="SUPFAM" id="SSF53927">
    <property type="entry name" value="Cytidine deaminase-like"/>
    <property type="match status" value="1"/>
</dbReference>
<name>A0AAE1C833_9PEZI</name>
<comment type="caution">
    <text evidence="2">The sequence shown here is derived from an EMBL/GenBank/DDBJ whole genome shotgun (WGS) entry which is preliminary data.</text>
</comment>
<organism evidence="2 3">
    <name type="scientific">Podospora appendiculata</name>
    <dbReference type="NCBI Taxonomy" id="314037"/>
    <lineage>
        <taxon>Eukaryota</taxon>
        <taxon>Fungi</taxon>
        <taxon>Dikarya</taxon>
        <taxon>Ascomycota</taxon>
        <taxon>Pezizomycotina</taxon>
        <taxon>Sordariomycetes</taxon>
        <taxon>Sordariomycetidae</taxon>
        <taxon>Sordariales</taxon>
        <taxon>Podosporaceae</taxon>
        <taxon>Podospora</taxon>
    </lineage>
</organism>
<reference evidence="2" key="1">
    <citation type="journal article" date="2023" name="Mol. Phylogenet. Evol.">
        <title>Genome-scale phylogeny and comparative genomics of the fungal order Sordariales.</title>
        <authorList>
            <person name="Hensen N."/>
            <person name="Bonometti L."/>
            <person name="Westerberg I."/>
            <person name="Brannstrom I.O."/>
            <person name="Guillou S."/>
            <person name="Cros-Aarteil S."/>
            <person name="Calhoun S."/>
            <person name="Haridas S."/>
            <person name="Kuo A."/>
            <person name="Mondo S."/>
            <person name="Pangilinan J."/>
            <person name="Riley R."/>
            <person name="LaButti K."/>
            <person name="Andreopoulos B."/>
            <person name="Lipzen A."/>
            <person name="Chen C."/>
            <person name="Yan M."/>
            <person name="Daum C."/>
            <person name="Ng V."/>
            <person name="Clum A."/>
            <person name="Steindorff A."/>
            <person name="Ohm R.A."/>
            <person name="Martin F."/>
            <person name="Silar P."/>
            <person name="Natvig D.O."/>
            <person name="Lalanne C."/>
            <person name="Gautier V."/>
            <person name="Ament-Velasquez S.L."/>
            <person name="Kruys A."/>
            <person name="Hutchinson M.I."/>
            <person name="Powell A.J."/>
            <person name="Barry K."/>
            <person name="Miller A.N."/>
            <person name="Grigoriev I.V."/>
            <person name="Debuchy R."/>
            <person name="Gladieux P."/>
            <person name="Hiltunen Thoren M."/>
            <person name="Johannesson H."/>
        </authorList>
    </citation>
    <scope>NUCLEOTIDE SEQUENCE</scope>
    <source>
        <strain evidence="2">CBS 314.62</strain>
    </source>
</reference>
<dbReference type="Gene3D" id="3.40.140.10">
    <property type="entry name" value="Cytidine Deaminase, domain 2"/>
    <property type="match status" value="1"/>
</dbReference>
<proteinExistence type="predicted"/>